<dbReference type="InterPro" id="IPR036388">
    <property type="entry name" value="WH-like_DNA-bd_sf"/>
</dbReference>
<comment type="caution">
    <text evidence="6">The sequence shown here is derived from an EMBL/GenBank/DDBJ whole genome shotgun (WGS) entry which is preliminary data.</text>
</comment>
<dbReference type="Gene3D" id="3.40.190.10">
    <property type="entry name" value="Periplasmic binding protein-like II"/>
    <property type="match status" value="2"/>
</dbReference>
<name>A0A2S8FS91_9BACT</name>
<dbReference type="AlphaFoldDB" id="A0A2S8FS91"/>
<gene>
    <name evidence="6" type="ORF">C5Y83_12685</name>
</gene>
<dbReference type="Gene3D" id="1.10.10.10">
    <property type="entry name" value="Winged helix-like DNA-binding domain superfamily/Winged helix DNA-binding domain"/>
    <property type="match status" value="1"/>
</dbReference>
<evidence type="ECO:0000256" key="3">
    <source>
        <dbReference type="ARBA" id="ARBA00023125"/>
    </source>
</evidence>
<evidence type="ECO:0000256" key="1">
    <source>
        <dbReference type="ARBA" id="ARBA00009437"/>
    </source>
</evidence>
<dbReference type="RefSeq" id="WP_105330772.1">
    <property type="nucleotide sequence ID" value="NZ_PUHY01000010.1"/>
</dbReference>
<protein>
    <submittedName>
        <fullName evidence="6">Hyalin</fullName>
    </submittedName>
</protein>
<evidence type="ECO:0000313" key="6">
    <source>
        <dbReference type="EMBL" id="PQO35043.1"/>
    </source>
</evidence>
<proteinExistence type="inferred from homology"/>
<dbReference type="SUPFAM" id="SSF53850">
    <property type="entry name" value="Periplasmic binding protein-like II"/>
    <property type="match status" value="1"/>
</dbReference>
<feature type="domain" description="HTH lysR-type" evidence="5">
    <location>
        <begin position="1"/>
        <end position="58"/>
    </location>
</feature>
<dbReference type="GO" id="GO:0003677">
    <property type="term" value="F:DNA binding"/>
    <property type="evidence" value="ECO:0007669"/>
    <property type="project" value="UniProtKB-KW"/>
</dbReference>
<dbReference type="SUPFAM" id="SSF46785">
    <property type="entry name" value="Winged helix' DNA-binding domain"/>
    <property type="match status" value="1"/>
</dbReference>
<dbReference type="Pfam" id="PF00126">
    <property type="entry name" value="HTH_1"/>
    <property type="match status" value="1"/>
</dbReference>
<organism evidence="6 7">
    <name type="scientific">Blastopirellula marina</name>
    <dbReference type="NCBI Taxonomy" id="124"/>
    <lineage>
        <taxon>Bacteria</taxon>
        <taxon>Pseudomonadati</taxon>
        <taxon>Planctomycetota</taxon>
        <taxon>Planctomycetia</taxon>
        <taxon>Pirellulales</taxon>
        <taxon>Pirellulaceae</taxon>
        <taxon>Blastopirellula</taxon>
    </lineage>
</organism>
<keyword evidence="4" id="KW-0804">Transcription</keyword>
<evidence type="ECO:0000256" key="4">
    <source>
        <dbReference type="ARBA" id="ARBA00023163"/>
    </source>
</evidence>
<accession>A0A2S8FS91</accession>
<keyword evidence="2" id="KW-0805">Transcription regulation</keyword>
<dbReference type="InterPro" id="IPR036390">
    <property type="entry name" value="WH_DNA-bd_sf"/>
</dbReference>
<dbReference type="PANTHER" id="PTHR30346:SF0">
    <property type="entry name" value="HCA OPERON TRANSCRIPTIONAL ACTIVATOR HCAR"/>
    <property type="match status" value="1"/>
</dbReference>
<comment type="similarity">
    <text evidence="1">Belongs to the LysR transcriptional regulatory family.</text>
</comment>
<dbReference type="InterPro" id="IPR000847">
    <property type="entry name" value="LysR_HTH_N"/>
</dbReference>
<sequence>MDIEQLQQFLKVAELGNFTRAAEVLSISQPALSRSIARLEEELGQPLFERQSRKVVLTDVGHLLQSRAHRIVSLVEDTKAEICDDGESGRVRLGAIPTIAPFFLPEMLSPFAKAFPKAHLTVQEDTTDNLLRRCQQGEIDLAILALPISAKHLEIEPLFEEELLLVLPVEHPLCAKKQIKLADVEPFPFVLLDEAHCLSDNIVTFCRHRSFNPISVERTSQLATVQELVSMNHGVSMIPAMAKKLDSSNRRVYRSLAGTKPTRKLAMIWNPYRFQCKLLERFKEHIRAFSQTHQP</sequence>
<dbReference type="FunFam" id="1.10.10.10:FF:000001">
    <property type="entry name" value="LysR family transcriptional regulator"/>
    <property type="match status" value="1"/>
</dbReference>
<dbReference type="PRINTS" id="PR00039">
    <property type="entry name" value="HTHLYSR"/>
</dbReference>
<evidence type="ECO:0000256" key="2">
    <source>
        <dbReference type="ARBA" id="ARBA00023015"/>
    </source>
</evidence>
<dbReference type="InterPro" id="IPR005119">
    <property type="entry name" value="LysR_subst-bd"/>
</dbReference>
<dbReference type="Pfam" id="PF03466">
    <property type="entry name" value="LysR_substrate"/>
    <property type="match status" value="1"/>
</dbReference>
<reference evidence="6 7" key="1">
    <citation type="submission" date="2018-02" db="EMBL/GenBank/DDBJ databases">
        <title>Comparative genomes isolates from brazilian mangrove.</title>
        <authorList>
            <person name="Araujo J.E."/>
            <person name="Taketani R.G."/>
            <person name="Silva M.C.P."/>
            <person name="Loureco M.V."/>
            <person name="Andreote F.D."/>
        </authorList>
    </citation>
    <scope>NUCLEOTIDE SEQUENCE [LARGE SCALE GENOMIC DNA]</scope>
    <source>
        <strain evidence="6 7">Hex-1 MGV</strain>
    </source>
</reference>
<evidence type="ECO:0000313" key="7">
    <source>
        <dbReference type="Proteomes" id="UP000238322"/>
    </source>
</evidence>
<dbReference type="GO" id="GO:0003700">
    <property type="term" value="F:DNA-binding transcription factor activity"/>
    <property type="evidence" value="ECO:0007669"/>
    <property type="project" value="InterPro"/>
</dbReference>
<dbReference type="GO" id="GO:0032993">
    <property type="term" value="C:protein-DNA complex"/>
    <property type="evidence" value="ECO:0007669"/>
    <property type="project" value="TreeGrafter"/>
</dbReference>
<dbReference type="Proteomes" id="UP000238322">
    <property type="component" value="Unassembled WGS sequence"/>
</dbReference>
<evidence type="ECO:0000259" key="5">
    <source>
        <dbReference type="PROSITE" id="PS50931"/>
    </source>
</evidence>
<dbReference type="EMBL" id="PUHY01000010">
    <property type="protein sequence ID" value="PQO35043.1"/>
    <property type="molecule type" value="Genomic_DNA"/>
</dbReference>
<dbReference type="PROSITE" id="PS50931">
    <property type="entry name" value="HTH_LYSR"/>
    <property type="match status" value="1"/>
</dbReference>
<keyword evidence="3" id="KW-0238">DNA-binding</keyword>
<dbReference type="PANTHER" id="PTHR30346">
    <property type="entry name" value="TRANSCRIPTIONAL DUAL REGULATOR HCAR-RELATED"/>
    <property type="match status" value="1"/>
</dbReference>
<dbReference type="OrthoDB" id="9803735at2"/>